<proteinExistence type="predicted"/>
<dbReference type="InterPro" id="IPR050855">
    <property type="entry name" value="NDM-1-like"/>
</dbReference>
<dbReference type="EMBL" id="FNIX01000008">
    <property type="protein sequence ID" value="SDP42559.1"/>
    <property type="molecule type" value="Genomic_DNA"/>
</dbReference>
<dbReference type="PANTHER" id="PTHR42951">
    <property type="entry name" value="METALLO-BETA-LACTAMASE DOMAIN-CONTAINING"/>
    <property type="match status" value="1"/>
</dbReference>
<accession>A0A1H0SLY2</accession>
<organism evidence="2 3">
    <name type="scientific">Lentzea jiangxiensis</name>
    <dbReference type="NCBI Taxonomy" id="641025"/>
    <lineage>
        <taxon>Bacteria</taxon>
        <taxon>Bacillati</taxon>
        <taxon>Actinomycetota</taxon>
        <taxon>Actinomycetes</taxon>
        <taxon>Pseudonocardiales</taxon>
        <taxon>Pseudonocardiaceae</taxon>
        <taxon>Lentzea</taxon>
    </lineage>
</organism>
<dbReference type="SUPFAM" id="SSF56281">
    <property type="entry name" value="Metallo-hydrolase/oxidoreductase"/>
    <property type="match status" value="1"/>
</dbReference>
<protein>
    <submittedName>
        <fullName evidence="2">Cyclase</fullName>
    </submittedName>
</protein>
<dbReference type="SMART" id="SM00849">
    <property type="entry name" value="Lactamase_B"/>
    <property type="match status" value="1"/>
</dbReference>
<dbReference type="Gene3D" id="3.60.15.10">
    <property type="entry name" value="Ribonuclease Z/Hydroxyacylglutathione hydrolase-like"/>
    <property type="match status" value="1"/>
</dbReference>
<evidence type="ECO:0000259" key="1">
    <source>
        <dbReference type="SMART" id="SM00849"/>
    </source>
</evidence>
<dbReference type="InterPro" id="IPR001279">
    <property type="entry name" value="Metallo-B-lactamas"/>
</dbReference>
<dbReference type="AlphaFoldDB" id="A0A1H0SLY2"/>
<reference evidence="3" key="1">
    <citation type="submission" date="2016-10" db="EMBL/GenBank/DDBJ databases">
        <authorList>
            <person name="Varghese N."/>
            <person name="Submissions S."/>
        </authorList>
    </citation>
    <scope>NUCLEOTIDE SEQUENCE [LARGE SCALE GENOMIC DNA]</scope>
    <source>
        <strain evidence="3">CGMCC 4.6609</strain>
    </source>
</reference>
<dbReference type="CDD" id="cd16282">
    <property type="entry name" value="metallo-hydrolase-like_MBL-fold"/>
    <property type="match status" value="1"/>
</dbReference>
<dbReference type="STRING" id="641025.SAMN05421507_108139"/>
<name>A0A1H0SLY2_9PSEU</name>
<dbReference type="Pfam" id="PF00753">
    <property type="entry name" value="Lactamase_B"/>
    <property type="match status" value="1"/>
</dbReference>
<dbReference type="PANTHER" id="PTHR42951:SF4">
    <property type="entry name" value="ACYL-COENZYME A THIOESTERASE MBLAC2"/>
    <property type="match status" value="1"/>
</dbReference>
<keyword evidence="3" id="KW-1185">Reference proteome</keyword>
<dbReference type="Proteomes" id="UP000199691">
    <property type="component" value="Unassembled WGS sequence"/>
</dbReference>
<dbReference type="InterPro" id="IPR036866">
    <property type="entry name" value="RibonucZ/Hydroxyglut_hydro"/>
</dbReference>
<sequence>MPVRAPFINAIRSRPRATTLRRVKPELVDIASGVHAYVQPDGSWMINNTGVVLGSDGSLLLVDTTSTEARNRALLASVAAVSAADPRYVVNTHHHGDHTYGNWLLPGSTTVIGHEACREEVLNAGLIASQVLAGPDYGHLEVRPPSLTFTTSLTVHLGTRAVELHHPGVGHTRGDAVVWLPEEKVLYAGDLVFVGGQPFLAEGSVSGYLRSLAFVRSLGASVLVPGHGPLLRGDEINGVLDDLSEYATYVLDLAEAGRRAGQAPLEVAEQAGESRFSAWRESERLVGNLHRAYHELDGKPLSERMDVAGVWKDMMVLHGGPIRCHA</sequence>
<evidence type="ECO:0000313" key="3">
    <source>
        <dbReference type="Proteomes" id="UP000199691"/>
    </source>
</evidence>
<dbReference type="OrthoDB" id="420651at2"/>
<feature type="domain" description="Metallo-beta-lactamase" evidence="1">
    <location>
        <begin position="47"/>
        <end position="227"/>
    </location>
</feature>
<gene>
    <name evidence="2" type="ORF">SAMN05421507_108139</name>
</gene>
<evidence type="ECO:0000313" key="2">
    <source>
        <dbReference type="EMBL" id="SDP42559.1"/>
    </source>
</evidence>